<dbReference type="KEGG" id="cmah:C1I91_10995"/>
<sequence>MEHNTVFYNEIKNELRTGDLILFHGMLISSEINELLTGSHWSHVGMVVRPEDLGIKSTDKLLLWESNTLVNLEDVELNKTKIGPMLVDLEQRLITDLKDKKDNIFQIRYNTCDITEDMILKLKAFIEKVHLDTFPKTEFDLKKEVFEGRILGKAVDNGDYFCSKLISDTYIHMGILSEKYPPNSYEPKDFSNAGSLPFIKRGQLVDGPQIDVSEK</sequence>
<dbReference type="RefSeq" id="WP_128212929.1">
    <property type="nucleotide sequence ID" value="NZ_CP025746.1"/>
</dbReference>
<dbReference type="OrthoDB" id="2080662at2"/>
<gene>
    <name evidence="1" type="ORF">C1I91_10995</name>
</gene>
<proteinExistence type="predicted"/>
<dbReference type="InterPro" id="IPR038765">
    <property type="entry name" value="Papain-like_cys_pep_sf"/>
</dbReference>
<dbReference type="EMBL" id="CP025746">
    <property type="protein sequence ID" value="QAA32137.1"/>
    <property type="molecule type" value="Genomic_DNA"/>
</dbReference>
<organism evidence="1 2">
    <name type="scientific">Clostridium manihotivorum</name>
    <dbReference type="NCBI Taxonomy" id="2320868"/>
    <lineage>
        <taxon>Bacteria</taxon>
        <taxon>Bacillati</taxon>
        <taxon>Bacillota</taxon>
        <taxon>Clostridia</taxon>
        <taxon>Eubacteriales</taxon>
        <taxon>Clostridiaceae</taxon>
        <taxon>Clostridium</taxon>
    </lineage>
</organism>
<dbReference type="Proteomes" id="UP000286268">
    <property type="component" value="Chromosome"/>
</dbReference>
<dbReference type="AlphaFoldDB" id="A0A3R5X1N2"/>
<name>A0A3R5X1N2_9CLOT</name>
<keyword evidence="2" id="KW-1185">Reference proteome</keyword>
<reference evidence="1 2" key="1">
    <citation type="submission" date="2018-01" db="EMBL/GenBank/DDBJ databases">
        <title>Genome Sequencing and Assembly of Anaerobacter polyendosporus strain CT4.</title>
        <authorList>
            <person name="Tachaapaikoon C."/>
            <person name="Sutheeworapong S."/>
            <person name="Jenjaroenpun P."/>
            <person name="Wongsurawat T."/>
            <person name="Nookeaw I."/>
            <person name="Cheawchanlertfa P."/>
            <person name="Kosugi A."/>
            <person name="Cheevadhanarak S."/>
            <person name="Ratanakhanokchai K."/>
        </authorList>
    </citation>
    <scope>NUCLEOTIDE SEQUENCE [LARGE SCALE GENOMIC DNA]</scope>
    <source>
        <strain evidence="1 2">CT4</strain>
    </source>
</reference>
<dbReference type="Gene3D" id="3.90.1720.10">
    <property type="entry name" value="endopeptidase domain like (from Nostoc punctiforme)"/>
    <property type="match status" value="1"/>
</dbReference>
<evidence type="ECO:0000313" key="2">
    <source>
        <dbReference type="Proteomes" id="UP000286268"/>
    </source>
</evidence>
<protein>
    <recommendedName>
        <fullName evidence="3">Permuted papain-like amidase enzyme, YaeF/YiiX, C92 family</fullName>
    </recommendedName>
</protein>
<dbReference type="SUPFAM" id="SSF54001">
    <property type="entry name" value="Cysteine proteinases"/>
    <property type="match status" value="1"/>
</dbReference>
<accession>A0A3R5X1N2</accession>
<evidence type="ECO:0008006" key="3">
    <source>
        <dbReference type="Google" id="ProtNLM"/>
    </source>
</evidence>
<dbReference type="PANTHER" id="PTHR47112:SF1">
    <property type="entry name" value="PX DOMAIN-CONTAINING PROTEIN"/>
    <property type="match status" value="1"/>
</dbReference>
<evidence type="ECO:0000313" key="1">
    <source>
        <dbReference type="EMBL" id="QAA32137.1"/>
    </source>
</evidence>
<dbReference type="PANTHER" id="PTHR47112">
    <property type="entry name" value="PX DOMAIN-CONTAINING PROTEIN"/>
    <property type="match status" value="1"/>
</dbReference>